<gene>
    <name evidence="2" type="ORF">IAB59_03675</name>
</gene>
<proteinExistence type="predicted"/>
<dbReference type="AlphaFoldDB" id="A0A9D1GAI7"/>
<organism evidence="2 3">
    <name type="scientific">Candidatus Onthousia faecipullorum</name>
    <dbReference type="NCBI Taxonomy" id="2840887"/>
    <lineage>
        <taxon>Bacteria</taxon>
        <taxon>Bacillati</taxon>
        <taxon>Bacillota</taxon>
        <taxon>Bacilli</taxon>
        <taxon>Candidatus Onthousia</taxon>
    </lineage>
</organism>
<keyword evidence="1" id="KW-0472">Membrane</keyword>
<dbReference type="Proteomes" id="UP000886833">
    <property type="component" value="Unassembled WGS sequence"/>
</dbReference>
<feature type="transmembrane region" description="Helical" evidence="1">
    <location>
        <begin position="34"/>
        <end position="54"/>
    </location>
</feature>
<name>A0A9D1GAI7_9FIRM</name>
<feature type="transmembrane region" description="Helical" evidence="1">
    <location>
        <begin position="61"/>
        <end position="80"/>
    </location>
</feature>
<keyword evidence="1" id="KW-1133">Transmembrane helix</keyword>
<evidence type="ECO:0000313" key="2">
    <source>
        <dbReference type="EMBL" id="HIT37562.1"/>
    </source>
</evidence>
<keyword evidence="1" id="KW-0812">Transmembrane</keyword>
<accession>A0A9D1GAI7</accession>
<comment type="caution">
    <text evidence="2">The sequence shown here is derived from an EMBL/GenBank/DDBJ whole genome shotgun (WGS) entry which is preliminary data.</text>
</comment>
<evidence type="ECO:0000313" key="3">
    <source>
        <dbReference type="Proteomes" id="UP000886833"/>
    </source>
</evidence>
<reference evidence="2" key="1">
    <citation type="submission" date="2020-10" db="EMBL/GenBank/DDBJ databases">
        <authorList>
            <person name="Gilroy R."/>
        </authorList>
    </citation>
    <scope>NUCLEOTIDE SEQUENCE</scope>
    <source>
        <strain evidence="2">CHK195-26880</strain>
    </source>
</reference>
<dbReference type="Pfam" id="PF06961">
    <property type="entry name" value="DUF1294"/>
    <property type="match status" value="1"/>
</dbReference>
<protein>
    <submittedName>
        <fullName evidence="2">DUF1294 domain-containing protein</fullName>
    </submittedName>
</protein>
<reference evidence="2" key="2">
    <citation type="journal article" date="2021" name="PeerJ">
        <title>Extensive microbial diversity within the chicken gut microbiome revealed by metagenomics and culture.</title>
        <authorList>
            <person name="Gilroy R."/>
            <person name="Ravi A."/>
            <person name="Getino M."/>
            <person name="Pursley I."/>
            <person name="Horton D.L."/>
            <person name="Alikhan N.F."/>
            <person name="Baker D."/>
            <person name="Gharbi K."/>
            <person name="Hall N."/>
            <person name="Watson M."/>
            <person name="Adriaenssens E.M."/>
            <person name="Foster-Nyarko E."/>
            <person name="Jarju S."/>
            <person name="Secka A."/>
            <person name="Antonio M."/>
            <person name="Oren A."/>
            <person name="Chaudhuri R.R."/>
            <person name="La Ragione R."/>
            <person name="Hildebrand F."/>
            <person name="Pallen M.J."/>
        </authorList>
    </citation>
    <scope>NUCLEOTIDE SEQUENCE</scope>
    <source>
        <strain evidence="2">CHK195-26880</strain>
    </source>
</reference>
<dbReference type="InterPro" id="IPR010718">
    <property type="entry name" value="DUF1294"/>
</dbReference>
<dbReference type="EMBL" id="DVKQ01000049">
    <property type="protein sequence ID" value="HIT37562.1"/>
    <property type="molecule type" value="Genomic_DNA"/>
</dbReference>
<feature type="transmembrane region" description="Helical" evidence="1">
    <location>
        <begin position="7"/>
        <end position="28"/>
    </location>
</feature>
<evidence type="ECO:0000256" key="1">
    <source>
        <dbReference type="SAM" id="Phobius"/>
    </source>
</evidence>
<sequence>MLSYLIFINIITFILYGADKFLAVKHYYRISEKLLYLFGVIGGVLGALLGMFCFRHKTLKLRFYLVNVISLILWIIILFIDFI</sequence>